<reference evidence="2 3" key="1">
    <citation type="submission" date="2019-06" db="EMBL/GenBank/DDBJ databases">
        <title>Whole geneome sequnce of Mycobacteroides chelonae M77 isolated from bovine milk from Meghalaya, India.</title>
        <authorList>
            <person name="Vise E."/>
            <person name="Das S."/>
            <person name="Garg A."/>
            <person name="Ghatak S."/>
            <person name="Shakuntala I."/>
            <person name="Milton A.A.P."/>
            <person name="Karam A."/>
            <person name="Sanjukta R."/>
            <person name="Puro K."/>
            <person name="Sen A."/>
        </authorList>
    </citation>
    <scope>NUCLEOTIDE SEQUENCE [LARGE SCALE GENOMIC DNA]</scope>
    <source>
        <strain evidence="2 3">M77</strain>
    </source>
</reference>
<evidence type="ECO:0000313" key="3">
    <source>
        <dbReference type="Proteomes" id="UP000317728"/>
    </source>
</evidence>
<protein>
    <submittedName>
        <fullName evidence="2">Uncharacterized protein</fullName>
    </submittedName>
</protein>
<name>A0AB73TXY9_MYCCH</name>
<accession>A0AB73TXY9</accession>
<gene>
    <name evidence="2" type="ORF">FJK96_03960</name>
</gene>
<organism evidence="2 3">
    <name type="scientific">Mycobacteroides chelonae</name>
    <name type="common">Mycobacterium chelonae</name>
    <dbReference type="NCBI Taxonomy" id="1774"/>
    <lineage>
        <taxon>Bacteria</taxon>
        <taxon>Bacillati</taxon>
        <taxon>Actinomycetota</taxon>
        <taxon>Actinomycetes</taxon>
        <taxon>Mycobacteriales</taxon>
        <taxon>Mycobacteriaceae</taxon>
        <taxon>Mycobacteroides</taxon>
    </lineage>
</organism>
<dbReference type="RefSeq" id="WP_052572106.1">
    <property type="nucleotide sequence ID" value="NZ_CP041150.1"/>
</dbReference>
<evidence type="ECO:0000313" key="2">
    <source>
        <dbReference type="EMBL" id="QDF69406.1"/>
    </source>
</evidence>
<feature type="region of interest" description="Disordered" evidence="1">
    <location>
        <begin position="87"/>
        <end position="114"/>
    </location>
</feature>
<dbReference type="EMBL" id="CP041150">
    <property type="protein sequence ID" value="QDF69406.1"/>
    <property type="molecule type" value="Genomic_DNA"/>
</dbReference>
<dbReference type="Proteomes" id="UP000317728">
    <property type="component" value="Chromosome"/>
</dbReference>
<dbReference type="AlphaFoldDB" id="A0AB73TXY9"/>
<evidence type="ECO:0000256" key="1">
    <source>
        <dbReference type="SAM" id="MobiDB-lite"/>
    </source>
</evidence>
<sequence length="114" mass="12526">MAEVTEMPAGLPSTNALDNLPIQQPLIDGAYVRFAGTSAGVLEDPPALDEERTYIVKARCKQFNRSIRADAEERVTTVMQIESLYEQGKTPTVNQYQPGLYDEDEADDSEGTGD</sequence>
<proteinExistence type="predicted"/>
<feature type="compositionally biased region" description="Acidic residues" evidence="1">
    <location>
        <begin position="101"/>
        <end position="114"/>
    </location>
</feature>